<dbReference type="GO" id="GO:0003677">
    <property type="term" value="F:DNA binding"/>
    <property type="evidence" value="ECO:0007669"/>
    <property type="project" value="InterPro"/>
</dbReference>
<evidence type="ECO:0000259" key="8">
    <source>
        <dbReference type="PROSITE" id="PS50943"/>
    </source>
</evidence>
<evidence type="ECO:0000256" key="4">
    <source>
        <dbReference type="ARBA" id="ARBA00022813"/>
    </source>
</evidence>
<keyword evidence="6" id="KW-0742">SOS response</keyword>
<dbReference type="AlphaFoldDB" id="A0A430AKD8"/>
<name>A0A430AKD8_9ENTE</name>
<gene>
    <name evidence="9" type="ORF">CBF30_04335</name>
</gene>
<dbReference type="InterPro" id="IPR036286">
    <property type="entry name" value="LexA/Signal_pep-like_sf"/>
</dbReference>
<evidence type="ECO:0000256" key="3">
    <source>
        <dbReference type="ARBA" id="ARBA00022801"/>
    </source>
</evidence>
<dbReference type="InterPro" id="IPR006197">
    <property type="entry name" value="Peptidase_S24_LexA"/>
</dbReference>
<dbReference type="GO" id="GO:0006281">
    <property type="term" value="P:DNA repair"/>
    <property type="evidence" value="ECO:0007669"/>
    <property type="project" value="UniProtKB-KW"/>
</dbReference>
<sequence length="222" mass="24910">MARGELTPQEIENRKIISENLKKLLLEKKSTQVDIHRITKIPKSTLTGYFKGTSTPNPGNIQKLANYFNVPKSVIDPRFRQKDEEIFSKMRKAIKTVSIPVLGTITCGNPITAEQNISEYREELEDLLPSGNVFYLKTSGDSMTPTIPEDSYVLIREQPEVEDGEIAAVLLNGDTEATLKRVKHQGNLILLVPDNPKYSPYVINEENPARIIGKAVKVSFDL</sequence>
<keyword evidence="2" id="KW-0227">DNA damage</keyword>
<dbReference type="InterPro" id="IPR050077">
    <property type="entry name" value="LexA_repressor"/>
</dbReference>
<dbReference type="GO" id="GO:0009432">
    <property type="term" value="P:SOS response"/>
    <property type="evidence" value="ECO:0007669"/>
    <property type="project" value="UniProtKB-KW"/>
</dbReference>
<dbReference type="InterPro" id="IPR001387">
    <property type="entry name" value="Cro/C1-type_HTH"/>
</dbReference>
<dbReference type="PROSITE" id="PS50943">
    <property type="entry name" value="HTH_CROC1"/>
    <property type="match status" value="1"/>
</dbReference>
<evidence type="ECO:0000256" key="2">
    <source>
        <dbReference type="ARBA" id="ARBA00022763"/>
    </source>
</evidence>
<dbReference type="Gene3D" id="1.10.260.40">
    <property type="entry name" value="lambda repressor-like DNA-binding domains"/>
    <property type="match status" value="1"/>
</dbReference>
<dbReference type="Proteomes" id="UP000288669">
    <property type="component" value="Unassembled WGS sequence"/>
</dbReference>
<proteinExistence type="inferred from homology"/>
<protein>
    <submittedName>
        <fullName evidence="9">XRE family transcriptional regulator</fullName>
    </submittedName>
</protein>
<dbReference type="InterPro" id="IPR010982">
    <property type="entry name" value="Lambda_DNA-bd_dom_sf"/>
</dbReference>
<dbReference type="RefSeq" id="WP_126823101.1">
    <property type="nucleotide sequence ID" value="NZ_JBHLWU010000001.1"/>
</dbReference>
<keyword evidence="4 7" id="KW-0068">Autocatalytic cleavage</keyword>
<dbReference type="Pfam" id="PF01381">
    <property type="entry name" value="HTH_3"/>
    <property type="match status" value="1"/>
</dbReference>
<dbReference type="Gene3D" id="2.10.109.10">
    <property type="entry name" value="Umud Fragment, subunit A"/>
    <property type="match status" value="1"/>
</dbReference>
<dbReference type="PRINTS" id="PR00726">
    <property type="entry name" value="LEXASERPTASE"/>
</dbReference>
<organism evidence="9 10">
    <name type="scientific">Vagococcus entomophilus</name>
    <dbReference type="NCBI Taxonomy" id="1160095"/>
    <lineage>
        <taxon>Bacteria</taxon>
        <taxon>Bacillati</taxon>
        <taxon>Bacillota</taxon>
        <taxon>Bacilli</taxon>
        <taxon>Lactobacillales</taxon>
        <taxon>Enterococcaceae</taxon>
        <taxon>Vagococcus</taxon>
    </lineage>
</organism>
<accession>A0A430AKD8</accession>
<dbReference type="GO" id="GO:0016787">
    <property type="term" value="F:hydrolase activity"/>
    <property type="evidence" value="ECO:0007669"/>
    <property type="project" value="UniProtKB-KW"/>
</dbReference>
<keyword evidence="3 7" id="KW-0378">Hydrolase</keyword>
<evidence type="ECO:0000313" key="10">
    <source>
        <dbReference type="Proteomes" id="UP000288669"/>
    </source>
</evidence>
<dbReference type="InterPro" id="IPR015927">
    <property type="entry name" value="Peptidase_S24_S26A/B/C"/>
</dbReference>
<dbReference type="CDD" id="cd06529">
    <property type="entry name" value="S24_LexA-like"/>
    <property type="match status" value="1"/>
</dbReference>
<dbReference type="EMBL" id="NGJZ01000001">
    <property type="protein sequence ID" value="RSU08473.1"/>
    <property type="molecule type" value="Genomic_DNA"/>
</dbReference>
<comment type="similarity">
    <text evidence="1 7">Belongs to the peptidase S24 family.</text>
</comment>
<evidence type="ECO:0000256" key="7">
    <source>
        <dbReference type="RuleBase" id="RU003991"/>
    </source>
</evidence>
<dbReference type="PANTHER" id="PTHR33516">
    <property type="entry name" value="LEXA REPRESSOR"/>
    <property type="match status" value="1"/>
</dbReference>
<reference evidence="9 10" key="1">
    <citation type="submission" date="2017-05" db="EMBL/GenBank/DDBJ databases">
        <title>Vagococcus spp. assemblies.</title>
        <authorList>
            <person name="Gulvik C.A."/>
        </authorList>
    </citation>
    <scope>NUCLEOTIDE SEQUENCE [LARGE SCALE GENOMIC DNA]</scope>
    <source>
        <strain evidence="9 10">DSM 24756</strain>
    </source>
</reference>
<keyword evidence="5" id="KW-0234">DNA repair</keyword>
<dbReference type="InterPro" id="IPR039418">
    <property type="entry name" value="LexA-like"/>
</dbReference>
<dbReference type="GO" id="GO:0006355">
    <property type="term" value="P:regulation of DNA-templated transcription"/>
    <property type="evidence" value="ECO:0007669"/>
    <property type="project" value="InterPro"/>
</dbReference>
<dbReference type="OrthoDB" id="2475196at2"/>
<evidence type="ECO:0000256" key="5">
    <source>
        <dbReference type="ARBA" id="ARBA00023204"/>
    </source>
</evidence>
<comment type="caution">
    <text evidence="9">The sequence shown here is derived from an EMBL/GenBank/DDBJ whole genome shotgun (WGS) entry which is preliminary data.</text>
</comment>
<dbReference type="PANTHER" id="PTHR33516:SF2">
    <property type="entry name" value="LEXA REPRESSOR-RELATED"/>
    <property type="match status" value="1"/>
</dbReference>
<dbReference type="SUPFAM" id="SSF47413">
    <property type="entry name" value="lambda repressor-like DNA-binding domains"/>
    <property type="match status" value="1"/>
</dbReference>
<dbReference type="SMART" id="SM00530">
    <property type="entry name" value="HTH_XRE"/>
    <property type="match status" value="1"/>
</dbReference>
<dbReference type="CDD" id="cd00093">
    <property type="entry name" value="HTH_XRE"/>
    <property type="match status" value="1"/>
</dbReference>
<evidence type="ECO:0000313" key="9">
    <source>
        <dbReference type="EMBL" id="RSU08473.1"/>
    </source>
</evidence>
<feature type="domain" description="HTH cro/C1-type" evidence="8">
    <location>
        <begin position="21"/>
        <end position="75"/>
    </location>
</feature>
<keyword evidence="10" id="KW-1185">Reference proteome</keyword>
<evidence type="ECO:0000256" key="6">
    <source>
        <dbReference type="ARBA" id="ARBA00023236"/>
    </source>
</evidence>
<dbReference type="SUPFAM" id="SSF51306">
    <property type="entry name" value="LexA/Signal peptidase"/>
    <property type="match status" value="1"/>
</dbReference>
<evidence type="ECO:0000256" key="1">
    <source>
        <dbReference type="ARBA" id="ARBA00007484"/>
    </source>
</evidence>
<dbReference type="Pfam" id="PF00717">
    <property type="entry name" value="Peptidase_S24"/>
    <property type="match status" value="1"/>
</dbReference>